<sequence>MQGLINALSVHKSNPIRSESEAACGTYHLRHGDVQRSQYRAVVKPHMTEMKMRRTYPHPEHMSPQEIKKFYNKWMVTWDQNYDYVNMPIACVIGILYGAYSDERGRKIPLLIGMVSTLIDNTISILMWSETTDIALEWTYLAAVVSGLMGDFLLFMSAVNAYLADIFPNKKTLSTRMIIVSVIFSLGSLVGSLCTKFVVERINHLAVMYLVQGAIVLAFGFSLGILERKRPSLLQEYEPDEPQAQLTLLQICKNGFISVYDSAKVFCLRREGHRRLFLWICLFANFLDLFVFGEEKGLIGTYTRLAPFNWDTDQYATYKTVRPIAQIIGMFFGLIVLKKLLHLRDTTQIILAIASMGLCAVAIGLATSSWIIYASLAPGSLHGLLNPLTYTFMTCLVRIDEIGKAFAISSIAGKLAGIAQTAILQNIYKATVDWYQGFVWLLMGAVSGVAAVMYLYVHVVSKQERIGAEDCERDHEDVHDGDFDALDYSEVGDLHL</sequence>
<dbReference type="Pfam" id="PF07690">
    <property type="entry name" value="MFS_1"/>
    <property type="match status" value="1"/>
</dbReference>
<dbReference type="SUPFAM" id="SSF103473">
    <property type="entry name" value="MFS general substrate transporter"/>
    <property type="match status" value="1"/>
</dbReference>
<feature type="transmembrane region" description="Helical" evidence="5">
    <location>
        <begin position="175"/>
        <end position="199"/>
    </location>
</feature>
<name>A0AA39IHJ0_9BILA</name>
<feature type="transmembrane region" description="Helical" evidence="5">
    <location>
        <begin position="276"/>
        <end position="293"/>
    </location>
</feature>
<evidence type="ECO:0000256" key="5">
    <source>
        <dbReference type="SAM" id="Phobius"/>
    </source>
</evidence>
<evidence type="ECO:0000256" key="4">
    <source>
        <dbReference type="ARBA" id="ARBA00023136"/>
    </source>
</evidence>
<feature type="transmembrane region" description="Helical" evidence="5">
    <location>
        <begin position="108"/>
        <end position="128"/>
    </location>
</feature>
<organism evidence="6 7">
    <name type="scientific">Steinernema hermaphroditum</name>
    <dbReference type="NCBI Taxonomy" id="289476"/>
    <lineage>
        <taxon>Eukaryota</taxon>
        <taxon>Metazoa</taxon>
        <taxon>Ecdysozoa</taxon>
        <taxon>Nematoda</taxon>
        <taxon>Chromadorea</taxon>
        <taxon>Rhabditida</taxon>
        <taxon>Tylenchina</taxon>
        <taxon>Panagrolaimomorpha</taxon>
        <taxon>Strongyloidoidea</taxon>
        <taxon>Steinernematidae</taxon>
        <taxon>Steinernema</taxon>
    </lineage>
</organism>
<evidence type="ECO:0008006" key="8">
    <source>
        <dbReference type="Google" id="ProtNLM"/>
    </source>
</evidence>
<evidence type="ECO:0000256" key="2">
    <source>
        <dbReference type="ARBA" id="ARBA00022692"/>
    </source>
</evidence>
<dbReference type="EMBL" id="JAUCMV010000001">
    <property type="protein sequence ID" value="KAK0423686.1"/>
    <property type="molecule type" value="Genomic_DNA"/>
</dbReference>
<comment type="caution">
    <text evidence="6">The sequence shown here is derived from an EMBL/GenBank/DDBJ whole genome shotgun (WGS) entry which is preliminary data.</text>
</comment>
<dbReference type="PANTHER" id="PTHR23507">
    <property type="entry name" value="ZGC:174356"/>
    <property type="match status" value="1"/>
</dbReference>
<dbReference type="AlphaFoldDB" id="A0AA39IHJ0"/>
<keyword evidence="2 5" id="KW-0812">Transmembrane</keyword>
<proteinExistence type="predicted"/>
<evidence type="ECO:0000313" key="7">
    <source>
        <dbReference type="Proteomes" id="UP001175271"/>
    </source>
</evidence>
<feature type="transmembrane region" description="Helical" evidence="5">
    <location>
        <begin position="84"/>
        <end position="101"/>
    </location>
</feature>
<dbReference type="InterPro" id="IPR011701">
    <property type="entry name" value="MFS"/>
</dbReference>
<dbReference type="GO" id="GO:0016020">
    <property type="term" value="C:membrane"/>
    <property type="evidence" value="ECO:0007669"/>
    <property type="project" value="UniProtKB-SubCell"/>
</dbReference>
<feature type="transmembrane region" description="Helical" evidence="5">
    <location>
        <begin position="434"/>
        <end position="457"/>
    </location>
</feature>
<dbReference type="Gene3D" id="1.20.1250.20">
    <property type="entry name" value="MFS general substrate transporter like domains"/>
    <property type="match status" value="1"/>
</dbReference>
<keyword evidence="7" id="KW-1185">Reference proteome</keyword>
<dbReference type="InterPro" id="IPR036259">
    <property type="entry name" value="MFS_trans_sf"/>
</dbReference>
<comment type="subcellular location">
    <subcellularLocation>
        <location evidence="1">Membrane</location>
        <topology evidence="1">Multi-pass membrane protein</topology>
    </subcellularLocation>
</comment>
<feature type="transmembrane region" description="Helical" evidence="5">
    <location>
        <begin position="349"/>
        <end position="373"/>
    </location>
</feature>
<reference evidence="6" key="1">
    <citation type="submission" date="2023-06" db="EMBL/GenBank/DDBJ databases">
        <title>Genomic analysis of the entomopathogenic nematode Steinernema hermaphroditum.</title>
        <authorList>
            <person name="Schwarz E.M."/>
            <person name="Heppert J.K."/>
            <person name="Baniya A."/>
            <person name="Schwartz H.T."/>
            <person name="Tan C.-H."/>
            <person name="Antoshechkin I."/>
            <person name="Sternberg P.W."/>
            <person name="Goodrich-Blair H."/>
            <person name="Dillman A.R."/>
        </authorList>
    </citation>
    <scope>NUCLEOTIDE SEQUENCE</scope>
    <source>
        <strain evidence="6">PS9179</strain>
        <tissue evidence="6">Whole animal</tissue>
    </source>
</reference>
<feature type="transmembrane region" description="Helical" evidence="5">
    <location>
        <begin position="205"/>
        <end position="226"/>
    </location>
</feature>
<dbReference type="Proteomes" id="UP001175271">
    <property type="component" value="Unassembled WGS sequence"/>
</dbReference>
<gene>
    <name evidence="6" type="ORF">QR680_008277</name>
</gene>
<keyword evidence="4 5" id="KW-0472">Membrane</keyword>
<feature type="transmembrane region" description="Helical" evidence="5">
    <location>
        <begin position="140"/>
        <end position="163"/>
    </location>
</feature>
<protein>
    <recommendedName>
        <fullName evidence="8">Major facilitator superfamily (MFS) profile domain-containing protein</fullName>
    </recommendedName>
</protein>
<dbReference type="GO" id="GO:0022857">
    <property type="term" value="F:transmembrane transporter activity"/>
    <property type="evidence" value="ECO:0007669"/>
    <property type="project" value="InterPro"/>
</dbReference>
<accession>A0AA39IHJ0</accession>
<dbReference type="PANTHER" id="PTHR23507:SF11">
    <property type="entry name" value="SOLUTE CARRIER FAMILY RELATED"/>
    <property type="match status" value="1"/>
</dbReference>
<keyword evidence="3 5" id="KW-1133">Transmembrane helix</keyword>
<evidence type="ECO:0000256" key="1">
    <source>
        <dbReference type="ARBA" id="ARBA00004141"/>
    </source>
</evidence>
<feature type="transmembrane region" description="Helical" evidence="5">
    <location>
        <begin position="320"/>
        <end position="337"/>
    </location>
</feature>
<evidence type="ECO:0000313" key="6">
    <source>
        <dbReference type="EMBL" id="KAK0423686.1"/>
    </source>
</evidence>
<evidence type="ECO:0000256" key="3">
    <source>
        <dbReference type="ARBA" id="ARBA00022989"/>
    </source>
</evidence>